<dbReference type="GO" id="GO:0032259">
    <property type="term" value="P:methylation"/>
    <property type="evidence" value="ECO:0007669"/>
    <property type="project" value="UniProtKB-KW"/>
</dbReference>
<comment type="catalytic activity">
    <reaction evidence="4 5">
        <text>L-glutaminyl-[peptide chain release factor] + S-adenosyl-L-methionine = N(5)-methyl-L-glutaminyl-[peptide chain release factor] + S-adenosyl-L-homocysteine + H(+)</text>
        <dbReference type="Rhea" id="RHEA:42896"/>
        <dbReference type="Rhea" id="RHEA-COMP:10271"/>
        <dbReference type="Rhea" id="RHEA-COMP:10272"/>
        <dbReference type="ChEBI" id="CHEBI:15378"/>
        <dbReference type="ChEBI" id="CHEBI:30011"/>
        <dbReference type="ChEBI" id="CHEBI:57856"/>
        <dbReference type="ChEBI" id="CHEBI:59789"/>
        <dbReference type="ChEBI" id="CHEBI:61891"/>
        <dbReference type="EC" id="2.1.1.297"/>
    </reaction>
</comment>
<proteinExistence type="inferred from homology"/>
<dbReference type="GO" id="GO:0003676">
    <property type="term" value="F:nucleic acid binding"/>
    <property type="evidence" value="ECO:0007669"/>
    <property type="project" value="InterPro"/>
</dbReference>
<keyword evidence="1 5" id="KW-0489">Methyltransferase</keyword>
<sequence>MEATIQYIEQELHGLYPKNEVTAFVRLILENVCGLNYTEQVLLRKEKLDSRFGKPVTEIVARLKTYEPIQYILGHTEFFGLKLKVTPAVLIPRPETEELVQWITQTELPASPAILDIGTGSGCIALALKNQLPQATVDATDISDAALETAGENAALNGIDVGFFQADILRWEDFTWKMFDVIVSNPPYVRESEKEAMFPNVLKYEPESALFVHDNNPLLFYRRIAEFAQRYLQKNGRLFFEINENMGGEMKKMLSVHGFTGIGIKKDLFGKERMLRCQR</sequence>
<dbReference type="Pfam" id="PF05175">
    <property type="entry name" value="MTS"/>
    <property type="match status" value="1"/>
</dbReference>
<dbReference type="OrthoDB" id="9800643at2"/>
<feature type="binding site" evidence="5">
    <location>
        <position position="141"/>
    </location>
    <ligand>
        <name>S-adenosyl-L-methionine</name>
        <dbReference type="ChEBI" id="CHEBI:59789"/>
    </ligand>
</feature>
<evidence type="ECO:0000256" key="5">
    <source>
        <dbReference type="HAMAP-Rule" id="MF_02126"/>
    </source>
</evidence>
<evidence type="ECO:0000259" key="6">
    <source>
        <dbReference type="Pfam" id="PF05175"/>
    </source>
</evidence>
<evidence type="ECO:0000313" key="8">
    <source>
        <dbReference type="EMBL" id="RIH66423.1"/>
    </source>
</evidence>
<dbReference type="Gene3D" id="3.40.50.150">
    <property type="entry name" value="Vaccinia Virus protein VP39"/>
    <property type="match status" value="1"/>
</dbReference>
<protein>
    <recommendedName>
        <fullName evidence="5">Release factor glutamine methyltransferase</fullName>
        <shortName evidence="5">RF MTase</shortName>
        <ecNumber evidence="5">2.1.1.297</ecNumber>
    </recommendedName>
    <alternativeName>
        <fullName evidence="5">N5-glutamine methyltransferase PrmC</fullName>
    </alternativeName>
    <alternativeName>
        <fullName evidence="5">Protein-(glutamine-N5) MTase PrmC</fullName>
    </alternativeName>
    <alternativeName>
        <fullName evidence="5">Protein-glutamine N-methyltransferase PrmC</fullName>
    </alternativeName>
</protein>
<dbReference type="InterPro" id="IPR007848">
    <property type="entry name" value="Small_mtfrase_dom"/>
</dbReference>
<comment type="caution">
    <text evidence="5">Lacks conserved residue(s) required for the propagation of feature annotation.</text>
</comment>
<dbReference type="Gene3D" id="1.10.8.10">
    <property type="entry name" value="DNA helicase RuvA subunit, C-terminal domain"/>
    <property type="match status" value="1"/>
</dbReference>
<dbReference type="NCBIfam" id="TIGR00536">
    <property type="entry name" value="hemK_fam"/>
    <property type="match status" value="1"/>
</dbReference>
<reference evidence="8 9" key="1">
    <citation type="journal article" date="2015" name="Int. J. Syst. Evol. Microbiol.">
        <title>Mariniphaga sediminis sp. nov., isolated from coastal sediment.</title>
        <authorList>
            <person name="Wang F.Q."/>
            <person name="Shen Q.Y."/>
            <person name="Chen G.J."/>
            <person name="Du Z.J."/>
        </authorList>
    </citation>
    <scope>NUCLEOTIDE SEQUENCE [LARGE SCALE GENOMIC DNA]</scope>
    <source>
        <strain evidence="8 9">SY21</strain>
    </source>
</reference>
<dbReference type="InterPro" id="IPR029063">
    <property type="entry name" value="SAM-dependent_MTases_sf"/>
</dbReference>
<keyword evidence="3 5" id="KW-0949">S-adenosyl-L-methionine</keyword>
<dbReference type="GO" id="GO:0102559">
    <property type="term" value="F:peptide chain release factor N(5)-glutamine methyltransferase activity"/>
    <property type="evidence" value="ECO:0007669"/>
    <property type="project" value="UniProtKB-EC"/>
</dbReference>
<dbReference type="SUPFAM" id="SSF53335">
    <property type="entry name" value="S-adenosyl-L-methionine-dependent methyltransferases"/>
    <property type="match status" value="1"/>
</dbReference>
<keyword evidence="2 5" id="KW-0808">Transferase</keyword>
<accession>A0A399D4T2</accession>
<comment type="similarity">
    <text evidence="5">Belongs to the protein N5-glutamine methyltransferase family. PrmC subfamily.</text>
</comment>
<evidence type="ECO:0000256" key="3">
    <source>
        <dbReference type="ARBA" id="ARBA00022691"/>
    </source>
</evidence>
<dbReference type="AlphaFoldDB" id="A0A399D4T2"/>
<dbReference type="InterPro" id="IPR050320">
    <property type="entry name" value="N5-glutamine_MTase"/>
</dbReference>
<evidence type="ECO:0000256" key="4">
    <source>
        <dbReference type="ARBA" id="ARBA00048391"/>
    </source>
</evidence>
<feature type="domain" description="Release factor glutamine methyltransferase N-terminal" evidence="7">
    <location>
        <begin position="6"/>
        <end position="74"/>
    </location>
</feature>
<organism evidence="8 9">
    <name type="scientific">Mariniphaga sediminis</name>
    <dbReference type="NCBI Taxonomy" id="1628158"/>
    <lineage>
        <taxon>Bacteria</taxon>
        <taxon>Pseudomonadati</taxon>
        <taxon>Bacteroidota</taxon>
        <taxon>Bacteroidia</taxon>
        <taxon>Marinilabiliales</taxon>
        <taxon>Prolixibacteraceae</taxon>
        <taxon>Mariniphaga</taxon>
    </lineage>
</organism>
<evidence type="ECO:0000256" key="1">
    <source>
        <dbReference type="ARBA" id="ARBA00022603"/>
    </source>
</evidence>
<dbReference type="PANTHER" id="PTHR18895:SF74">
    <property type="entry name" value="MTRF1L RELEASE FACTOR GLUTAMINE METHYLTRANSFERASE"/>
    <property type="match status" value="1"/>
</dbReference>
<comment type="function">
    <text evidence="5">Methylates the class 1 translation termination release factors RF1/PrfA and RF2/PrfB on the glutamine residue of the universally conserved GGQ motif.</text>
</comment>
<feature type="binding site" evidence="5">
    <location>
        <begin position="118"/>
        <end position="122"/>
    </location>
    <ligand>
        <name>S-adenosyl-L-methionine</name>
        <dbReference type="ChEBI" id="CHEBI:59789"/>
    </ligand>
</feature>
<feature type="domain" description="Methyltransferase small" evidence="6">
    <location>
        <begin position="105"/>
        <end position="195"/>
    </location>
</feature>
<dbReference type="RefSeq" id="WP_119349010.1">
    <property type="nucleotide sequence ID" value="NZ_JBFHKJ010000017.1"/>
</dbReference>
<dbReference type="InterPro" id="IPR004556">
    <property type="entry name" value="HemK-like"/>
</dbReference>
<feature type="binding site" evidence="5">
    <location>
        <position position="185"/>
    </location>
    <ligand>
        <name>S-adenosyl-L-methionine</name>
        <dbReference type="ChEBI" id="CHEBI:59789"/>
    </ligand>
</feature>
<dbReference type="NCBIfam" id="TIGR03534">
    <property type="entry name" value="RF_mod_PrmC"/>
    <property type="match status" value="1"/>
</dbReference>
<dbReference type="EMBL" id="QWET01000003">
    <property type="protein sequence ID" value="RIH66423.1"/>
    <property type="molecule type" value="Genomic_DNA"/>
</dbReference>
<dbReference type="PROSITE" id="PS00092">
    <property type="entry name" value="N6_MTASE"/>
    <property type="match status" value="1"/>
</dbReference>
<feature type="binding site" evidence="5">
    <location>
        <begin position="185"/>
        <end position="188"/>
    </location>
    <ligand>
        <name>substrate</name>
    </ligand>
</feature>
<evidence type="ECO:0000313" key="9">
    <source>
        <dbReference type="Proteomes" id="UP000266441"/>
    </source>
</evidence>
<keyword evidence="9" id="KW-1185">Reference proteome</keyword>
<dbReference type="HAMAP" id="MF_02126">
    <property type="entry name" value="RF_methyltr_PrmC"/>
    <property type="match status" value="1"/>
</dbReference>
<evidence type="ECO:0000256" key="2">
    <source>
        <dbReference type="ARBA" id="ARBA00022679"/>
    </source>
</evidence>
<dbReference type="InterPro" id="IPR019874">
    <property type="entry name" value="RF_methyltr_PrmC"/>
</dbReference>
<dbReference type="Proteomes" id="UP000266441">
    <property type="component" value="Unassembled WGS sequence"/>
</dbReference>
<dbReference type="InterPro" id="IPR002052">
    <property type="entry name" value="DNA_methylase_N6_adenine_CS"/>
</dbReference>
<evidence type="ECO:0000259" key="7">
    <source>
        <dbReference type="Pfam" id="PF17827"/>
    </source>
</evidence>
<dbReference type="Pfam" id="PF17827">
    <property type="entry name" value="PrmC_N"/>
    <property type="match status" value="1"/>
</dbReference>
<dbReference type="PANTHER" id="PTHR18895">
    <property type="entry name" value="HEMK METHYLTRANSFERASE"/>
    <property type="match status" value="1"/>
</dbReference>
<comment type="caution">
    <text evidence="8">The sequence shown here is derived from an EMBL/GenBank/DDBJ whole genome shotgun (WGS) entry which is preliminary data.</text>
</comment>
<dbReference type="EC" id="2.1.1.297" evidence="5"/>
<gene>
    <name evidence="5 8" type="primary">prmC</name>
    <name evidence="8" type="ORF">D1164_05850</name>
</gene>
<dbReference type="CDD" id="cd02440">
    <property type="entry name" value="AdoMet_MTases"/>
    <property type="match status" value="1"/>
</dbReference>
<name>A0A399D4T2_9BACT</name>
<dbReference type="InterPro" id="IPR040758">
    <property type="entry name" value="PrmC_N"/>
</dbReference>